<evidence type="ECO:0000313" key="1">
    <source>
        <dbReference type="EMBL" id="OLP90983.1"/>
    </source>
</evidence>
<accession>A0A1Q9D714</accession>
<dbReference type="EMBL" id="LSRX01000685">
    <property type="protein sequence ID" value="OLP90983.1"/>
    <property type="molecule type" value="Genomic_DNA"/>
</dbReference>
<sequence length="493" mass="55567">MPEPAPRIVPNSDRSEQELEALESEVKPLVGAKVEGAGGPALAATDGERQHQCYLCSKGPRSCLLVGAIGLIGVFIANAVLEALEARGATAQPKIGVPRVVASPTFERPDPADLPPTTPGKLSLFSADDFRYPYDPSSRAFNVKAMACLRQTTPDLQHLEYPADAEEHFEKLNQTMTKFTTNVKPLCGRITAGFCGPWLENNWIWQFSDLWKNRRNGTRLRDIFGPYIPILFPFLDVYVPHFYRYPPGLLEALNQTMRPNVLYIAVSQSDDGIFGHWPDRKFVKFRQTDFPNMLVLSAGGYGHVPLPMLKQSEDPVESMPISDRTYAVSFMGSLDHGPRTCRPHMKLQAEKWGKLRNKTVKIGFGRDWKEVMTNTALNLSPRGFGRSSYRTGELLQMGLIPVYIHEEGPWLFYRDLWTKERIGFSSTVSELESTLDHAFSDIPKLVHMEKRIRAMRKTHFLPLGVLDQIYKFMTERDGGGDLRCEPLPASIIR</sequence>
<dbReference type="OMA" id="CGRITAG"/>
<comment type="caution">
    <text evidence="1">The sequence shown here is derived from an EMBL/GenBank/DDBJ whole genome shotgun (WGS) entry which is preliminary data.</text>
</comment>
<reference evidence="1 2" key="1">
    <citation type="submission" date="2016-02" db="EMBL/GenBank/DDBJ databases">
        <title>Genome analysis of coral dinoflagellate symbionts highlights evolutionary adaptations to a symbiotic lifestyle.</title>
        <authorList>
            <person name="Aranda M."/>
            <person name="Li Y."/>
            <person name="Liew Y.J."/>
            <person name="Baumgarten S."/>
            <person name="Simakov O."/>
            <person name="Wilson M."/>
            <person name="Piel J."/>
            <person name="Ashoor H."/>
            <person name="Bougouffa S."/>
            <person name="Bajic V.B."/>
            <person name="Ryu T."/>
            <person name="Ravasi T."/>
            <person name="Bayer T."/>
            <person name="Micklem G."/>
            <person name="Kim H."/>
            <person name="Bhak J."/>
            <person name="Lajeunesse T.C."/>
            <person name="Voolstra C.R."/>
        </authorList>
    </citation>
    <scope>NUCLEOTIDE SEQUENCE [LARGE SCALE GENOMIC DNA]</scope>
    <source>
        <strain evidence="1 2">CCMP2467</strain>
    </source>
</reference>
<dbReference type="OrthoDB" id="1924787at2759"/>
<evidence type="ECO:0000313" key="2">
    <source>
        <dbReference type="Proteomes" id="UP000186817"/>
    </source>
</evidence>
<keyword evidence="2" id="KW-1185">Reference proteome</keyword>
<dbReference type="AlphaFoldDB" id="A0A1Q9D714"/>
<protein>
    <submittedName>
        <fullName evidence="1">Uncharacterized protein</fullName>
    </submittedName>
</protein>
<name>A0A1Q9D714_SYMMI</name>
<gene>
    <name evidence="1" type="ORF">AK812_SmicGene27371</name>
</gene>
<organism evidence="1 2">
    <name type="scientific">Symbiodinium microadriaticum</name>
    <name type="common">Dinoflagellate</name>
    <name type="synonym">Zooxanthella microadriatica</name>
    <dbReference type="NCBI Taxonomy" id="2951"/>
    <lineage>
        <taxon>Eukaryota</taxon>
        <taxon>Sar</taxon>
        <taxon>Alveolata</taxon>
        <taxon>Dinophyceae</taxon>
        <taxon>Suessiales</taxon>
        <taxon>Symbiodiniaceae</taxon>
        <taxon>Symbiodinium</taxon>
    </lineage>
</organism>
<dbReference type="Proteomes" id="UP000186817">
    <property type="component" value="Unassembled WGS sequence"/>
</dbReference>
<proteinExistence type="predicted"/>